<dbReference type="Gene3D" id="2.40.50.40">
    <property type="match status" value="1"/>
</dbReference>
<proteinExistence type="predicted"/>
<gene>
    <name evidence="4" type="ORF">ACJ73_10115</name>
</gene>
<evidence type="ECO:0000313" key="5">
    <source>
        <dbReference type="Proteomes" id="UP000242791"/>
    </source>
</evidence>
<evidence type="ECO:0000259" key="3">
    <source>
        <dbReference type="PROSITE" id="PS50013"/>
    </source>
</evidence>
<dbReference type="AlphaFoldDB" id="A0A1J9Q0F0"/>
<dbReference type="InterPro" id="IPR000953">
    <property type="entry name" value="Chromo/chromo_shadow_dom"/>
</dbReference>
<dbReference type="GO" id="GO:0006338">
    <property type="term" value="P:chromatin remodeling"/>
    <property type="evidence" value="ECO:0007669"/>
    <property type="project" value="UniProtKB-ARBA"/>
</dbReference>
<organism evidence="4 5">
    <name type="scientific">Blastomyces percursus</name>
    <dbReference type="NCBI Taxonomy" id="1658174"/>
    <lineage>
        <taxon>Eukaryota</taxon>
        <taxon>Fungi</taxon>
        <taxon>Dikarya</taxon>
        <taxon>Ascomycota</taxon>
        <taxon>Pezizomycotina</taxon>
        <taxon>Eurotiomycetes</taxon>
        <taxon>Eurotiomycetidae</taxon>
        <taxon>Onygenales</taxon>
        <taxon>Ajellomycetaceae</taxon>
        <taxon>Blastomyces</taxon>
    </lineage>
</organism>
<feature type="domain" description="Chromo" evidence="3">
    <location>
        <begin position="93"/>
        <end position="133"/>
    </location>
</feature>
<comment type="caution">
    <text evidence="4">The sequence shown here is derived from an EMBL/GenBank/DDBJ whole genome shotgun (WGS) entry which is preliminary data.</text>
</comment>
<accession>A0A1J9Q0F0</accession>
<feature type="region of interest" description="Disordered" evidence="2">
    <location>
        <begin position="1"/>
        <end position="31"/>
    </location>
</feature>
<keyword evidence="5" id="KW-1185">Reference proteome</keyword>
<sequence length="143" mass="16455">MAQQEQEKQANKHRNPAPSSRSTLQEAGRTECKIYDTRTDREYNYKLDTPQGINDVFHADLLLLHLAATDTLPSQVRSDPHPPTIAVDNHEEYGVDNILKKRRFRNRDQYLVKWTGYARPTWEWDINVEETICGKFSPGGEGG</sequence>
<dbReference type="InterPro" id="IPR016197">
    <property type="entry name" value="Chromo-like_dom_sf"/>
</dbReference>
<dbReference type="SUPFAM" id="SSF54160">
    <property type="entry name" value="Chromo domain-like"/>
    <property type="match status" value="1"/>
</dbReference>
<name>A0A1J9Q0F0_9EURO</name>
<feature type="compositionally biased region" description="Basic and acidic residues" evidence="2">
    <location>
        <begin position="1"/>
        <end position="10"/>
    </location>
</feature>
<dbReference type="PROSITE" id="PS50013">
    <property type="entry name" value="CHROMO_2"/>
    <property type="match status" value="1"/>
</dbReference>
<evidence type="ECO:0000256" key="1">
    <source>
        <dbReference type="ARBA" id="ARBA00011353"/>
    </source>
</evidence>
<protein>
    <recommendedName>
        <fullName evidence="3">Chromo domain-containing protein</fullName>
    </recommendedName>
</protein>
<evidence type="ECO:0000313" key="4">
    <source>
        <dbReference type="EMBL" id="OJD09743.1"/>
    </source>
</evidence>
<reference evidence="4 5" key="1">
    <citation type="submission" date="2015-08" db="EMBL/GenBank/DDBJ databases">
        <title>Emmonsia species relationships and genome sequence.</title>
        <authorList>
            <person name="Cuomo C.A."/>
            <person name="Schwartz I.S."/>
            <person name="Kenyon C."/>
            <person name="De Hoog G.S."/>
            <person name="Govender N.P."/>
            <person name="Botha A."/>
            <person name="Moreno L."/>
            <person name="De Vries M."/>
            <person name="Munoz J.F."/>
            <person name="Stielow J.B."/>
        </authorList>
    </citation>
    <scope>NUCLEOTIDE SEQUENCE [LARGE SCALE GENOMIC DNA]</scope>
    <source>
        <strain evidence="4 5">EI222</strain>
    </source>
</reference>
<comment type="subunit">
    <text evidence="1">Component of the NuA4 histone acetyltransferase complex.</text>
</comment>
<evidence type="ECO:0000256" key="2">
    <source>
        <dbReference type="SAM" id="MobiDB-lite"/>
    </source>
</evidence>
<dbReference type="Proteomes" id="UP000242791">
    <property type="component" value="Unassembled WGS sequence"/>
</dbReference>
<dbReference type="VEuPathDB" id="FungiDB:ACJ73_10115"/>
<dbReference type="EMBL" id="LGTZ01003388">
    <property type="protein sequence ID" value="OJD09743.1"/>
    <property type="molecule type" value="Genomic_DNA"/>
</dbReference>
<dbReference type="OrthoDB" id="433924at2759"/>